<evidence type="ECO:0000259" key="1">
    <source>
        <dbReference type="Pfam" id="PF19994"/>
    </source>
</evidence>
<proteinExistence type="predicted"/>
<feature type="domain" description="GTPase-associated system helical" evidence="1">
    <location>
        <begin position="146"/>
        <end position="354"/>
    </location>
</feature>
<feature type="domain" description="GTPase-associated system helical" evidence="1">
    <location>
        <begin position="4"/>
        <end position="103"/>
    </location>
</feature>
<protein>
    <submittedName>
        <fullName evidence="2">GTPase-associated system all-helical protein GASH</fullName>
    </submittedName>
</protein>
<dbReference type="EMBL" id="JBFQXQ010000002">
    <property type="protein sequence ID" value="MEX3174058.1"/>
    <property type="molecule type" value="Genomic_DNA"/>
</dbReference>
<sequence length="356" mass="39147">MTTYTFADRYSEAGLAPTAEKILLREGAVRQIVEAIEDKQIVDLALFYYDCSGIELTWFRNAFLETDASFSMVNNEREARVLSALVLSELIKAHNPNAILAVSAGSVRGQRAPSQSSWLIYQAEEAFLTCAVENRAYEHIPSEVSTTASQKLTDELEDASEASDPVTLASLLIKVRDEFQSSALTMSKQISTALEECNHQLSLMREESQMLWWLTGGHSKTFSRNFATFTPAQAVLIGALDLGNLTTYTHLGPVAIPAMLDKIIPLAKKTRGRGAVSLSTLIDSFVPEDLEQFNVFQTLPPYIAPVTTAIDFAKAVGTGAWQARFAQKTGLDASLSLDPVVMAEQLYREHLLGQLM</sequence>
<evidence type="ECO:0000313" key="2">
    <source>
        <dbReference type="EMBL" id="MEX3174058.1"/>
    </source>
</evidence>
<dbReference type="RefSeq" id="WP_368454114.1">
    <property type="nucleotide sequence ID" value="NZ_JBFQXQ010000002.1"/>
</dbReference>
<name>A0ABV3UMQ9_9GAMM</name>
<gene>
    <name evidence="2" type="ORF">AB4M04_18480</name>
</gene>
<comment type="caution">
    <text evidence="2">The sequence shown here is derived from an EMBL/GenBank/DDBJ whole genome shotgun (WGS) entry which is preliminary data.</text>
</comment>
<organism evidence="2 3">
    <name type="scientific">Serratia quinivorans</name>
    <dbReference type="NCBI Taxonomy" id="137545"/>
    <lineage>
        <taxon>Bacteria</taxon>
        <taxon>Pseudomonadati</taxon>
        <taxon>Pseudomonadota</taxon>
        <taxon>Gammaproteobacteria</taxon>
        <taxon>Enterobacterales</taxon>
        <taxon>Yersiniaceae</taxon>
        <taxon>Serratia</taxon>
    </lineage>
</organism>
<accession>A0ABV3UMQ9</accession>
<evidence type="ECO:0000313" key="3">
    <source>
        <dbReference type="Proteomes" id="UP001558101"/>
    </source>
</evidence>
<dbReference type="Proteomes" id="UP001558101">
    <property type="component" value="Unassembled WGS sequence"/>
</dbReference>
<dbReference type="Pfam" id="PF19994">
    <property type="entry name" value="GASH"/>
    <property type="match status" value="2"/>
</dbReference>
<dbReference type="InterPro" id="IPR045523">
    <property type="entry name" value="GASH"/>
</dbReference>
<reference evidence="2 3" key="1">
    <citation type="submission" date="2024-07" db="EMBL/GenBank/DDBJ databases">
        <title>Genomes of novel Serratia strains from suburban soil.</title>
        <authorList>
            <person name="Markert E.X."/>
            <person name="Severe K."/>
            <person name="Severe L."/>
            <person name="Twing K.I."/>
            <person name="Ward L.M."/>
        </authorList>
    </citation>
    <scope>NUCLEOTIDE SEQUENCE [LARGE SCALE GENOMIC DNA]</scope>
    <source>
        <strain evidence="2 3">3C-UT</strain>
    </source>
</reference>
<keyword evidence="3" id="KW-1185">Reference proteome</keyword>